<dbReference type="Proteomes" id="UP000184330">
    <property type="component" value="Unassembled WGS sequence"/>
</dbReference>
<name>A0A1L7WQW4_9HELO</name>
<reference evidence="1 2" key="1">
    <citation type="submission" date="2016-03" db="EMBL/GenBank/DDBJ databases">
        <authorList>
            <person name="Ploux O."/>
        </authorList>
    </citation>
    <scope>NUCLEOTIDE SEQUENCE [LARGE SCALE GENOMIC DNA]</scope>
    <source>
        <strain evidence="1 2">UAMH 11012</strain>
    </source>
</reference>
<protein>
    <submittedName>
        <fullName evidence="1">Uncharacterized protein</fullName>
    </submittedName>
</protein>
<keyword evidence="2" id="KW-1185">Reference proteome</keyword>
<gene>
    <name evidence="1" type="ORF">PAC_05044</name>
</gene>
<sequence length="351" mass="39418">MFGRLNPTQPPPTTLEQLVNDQQRNLWVIVCKILNEIESLRATKLKGIDGAILQYRLELESWTQYFGQTSGPFPGVFPELISDPSFEYSDGPRRISGSSIASITNDSAPAVATALPEYQSNQDEDAYGVHTYVPITFEETPQAISPTTKQCTPPVEPQAQTQVHTEKKVAHVTQPGVHGLPKKPKSQQGHLANLPQEHTRKEIRAEIEKWNGKGYEPAYGWELDLPRYVIIVDKSQNAAENFGGNGACYFRKIKAAFPDFLIMWQRIRPGFMVIWIDALGLDHAEKLNSDTNFWGELKSCYAFLKSWADDGNDNGYSMNVVEYLELWKAGKIEADKEELAMLSPPPYALLS</sequence>
<dbReference type="EMBL" id="FJOG01000006">
    <property type="protein sequence ID" value="CZR55158.1"/>
    <property type="molecule type" value="Genomic_DNA"/>
</dbReference>
<organism evidence="1 2">
    <name type="scientific">Phialocephala subalpina</name>
    <dbReference type="NCBI Taxonomy" id="576137"/>
    <lineage>
        <taxon>Eukaryota</taxon>
        <taxon>Fungi</taxon>
        <taxon>Dikarya</taxon>
        <taxon>Ascomycota</taxon>
        <taxon>Pezizomycotina</taxon>
        <taxon>Leotiomycetes</taxon>
        <taxon>Helotiales</taxon>
        <taxon>Mollisiaceae</taxon>
        <taxon>Phialocephala</taxon>
        <taxon>Phialocephala fortinii species complex</taxon>
    </lineage>
</organism>
<evidence type="ECO:0000313" key="1">
    <source>
        <dbReference type="EMBL" id="CZR55158.1"/>
    </source>
</evidence>
<dbReference type="AlphaFoldDB" id="A0A1L7WQW4"/>
<accession>A0A1L7WQW4</accession>
<proteinExistence type="predicted"/>
<evidence type="ECO:0000313" key="2">
    <source>
        <dbReference type="Proteomes" id="UP000184330"/>
    </source>
</evidence>
<dbReference type="OrthoDB" id="3496999at2759"/>